<dbReference type="OrthoDB" id="272147at2759"/>
<proteinExistence type="inferred from homology"/>
<protein>
    <recommendedName>
        <fullName evidence="1">mRNA-capping enzyme subunit beta</fullName>
        <ecNumber evidence="1">3.6.1.74</ecNumber>
    </recommendedName>
    <alternativeName>
        <fullName evidence="1">mRNA 5'-phosphatase</fullName>
    </alternativeName>
    <alternativeName>
        <fullName evidence="1">mRNA 5'-triphosphate monophosphatase</fullName>
    </alternativeName>
</protein>
<dbReference type="PANTHER" id="PTHR28118:SF1">
    <property type="entry name" value="POLYNUCLEOTIDE 5'-TRIPHOSPHATASE CTL1-RELATED"/>
    <property type="match status" value="1"/>
</dbReference>
<reference evidence="4" key="1">
    <citation type="submission" date="2020-05" db="EMBL/GenBank/DDBJ databases">
        <authorList>
            <person name="Rincon C."/>
            <person name="Sanders R I."/>
            <person name="Robbins C."/>
            <person name="Chaturvedi A."/>
        </authorList>
    </citation>
    <scope>NUCLEOTIDE SEQUENCE</scope>
    <source>
        <strain evidence="4">CHB12</strain>
    </source>
</reference>
<dbReference type="Proteomes" id="UP000684084">
    <property type="component" value="Unassembled WGS sequence"/>
</dbReference>
<dbReference type="GO" id="GO:0031533">
    <property type="term" value="C:mRNA capping enzyme complex"/>
    <property type="evidence" value="ECO:0007669"/>
    <property type="project" value="UniProtKB-UniRule"/>
</dbReference>
<keyword evidence="1" id="KW-0507">mRNA processing</keyword>
<comment type="cofactor">
    <cofactor evidence="1">
        <name>Mg(2+)</name>
        <dbReference type="ChEBI" id="CHEBI:18420"/>
    </cofactor>
</comment>
<evidence type="ECO:0000313" key="5">
    <source>
        <dbReference type="Proteomes" id="UP000684084"/>
    </source>
</evidence>
<dbReference type="CDD" id="cd07470">
    <property type="entry name" value="CYTH-like_mRNA_RTPase"/>
    <property type="match status" value="1"/>
</dbReference>
<accession>A0A916EA05</accession>
<evidence type="ECO:0000256" key="2">
    <source>
        <dbReference type="SAM" id="MobiDB-lite"/>
    </source>
</evidence>
<dbReference type="GO" id="GO:0140818">
    <property type="term" value="F:mRNA 5'-triphosphate monophosphatase activity"/>
    <property type="evidence" value="ECO:0007669"/>
    <property type="project" value="UniProtKB-EC"/>
</dbReference>
<dbReference type="EC" id="3.6.1.74" evidence="1"/>
<evidence type="ECO:0000259" key="3">
    <source>
        <dbReference type="Pfam" id="PF02940"/>
    </source>
</evidence>
<dbReference type="GO" id="GO:0004651">
    <property type="term" value="F:polynucleotide 5'-phosphatase activity"/>
    <property type="evidence" value="ECO:0007669"/>
    <property type="project" value="UniProtKB-UniRule"/>
</dbReference>
<feature type="domain" description="mRNA triphosphatase Cet1-like" evidence="3">
    <location>
        <begin position="49"/>
        <end position="252"/>
    </location>
</feature>
<comment type="similarity">
    <text evidence="1">Belongs to the fungal TPase family.</text>
</comment>
<keyword evidence="1" id="KW-0506">mRNA capping</keyword>
<dbReference type="GO" id="GO:0006370">
    <property type="term" value="P:7-methylguanosine mRNA capping"/>
    <property type="evidence" value="ECO:0007669"/>
    <property type="project" value="UniProtKB-UniRule"/>
</dbReference>
<evidence type="ECO:0000256" key="1">
    <source>
        <dbReference type="RuleBase" id="RU367053"/>
    </source>
</evidence>
<dbReference type="InterPro" id="IPR004206">
    <property type="entry name" value="mRNA_triPase_Cet1"/>
</dbReference>
<dbReference type="AlphaFoldDB" id="A0A916EA05"/>
<gene>
    <name evidence="4" type="ORF">CHRIB12_LOCUS13369</name>
</gene>
<name>A0A916EA05_9GLOM</name>
<evidence type="ECO:0000313" key="4">
    <source>
        <dbReference type="EMBL" id="CAB5372033.1"/>
    </source>
</evidence>
<dbReference type="InterPro" id="IPR040343">
    <property type="entry name" value="Cet1/Ctl1"/>
</dbReference>
<keyword evidence="1" id="KW-0378">Hydrolase</keyword>
<feature type="compositionally biased region" description="Polar residues" evidence="2">
    <location>
        <begin position="17"/>
        <end position="27"/>
    </location>
</feature>
<dbReference type="VEuPathDB" id="FungiDB:RhiirFUN_012653"/>
<dbReference type="EMBL" id="CAGKOT010000030">
    <property type="protein sequence ID" value="CAB5372033.1"/>
    <property type="molecule type" value="Genomic_DNA"/>
</dbReference>
<comment type="function">
    <text evidence="1">First step of mRNA capping. Converts the 5'-triphosphate end of a nascent mRNA chain into a diphosphate end.</text>
</comment>
<keyword evidence="1" id="KW-0539">Nucleus</keyword>
<dbReference type="PANTHER" id="PTHR28118">
    <property type="entry name" value="POLYNUCLEOTIDE 5'-TRIPHOSPHATASE-RELATED"/>
    <property type="match status" value="1"/>
</dbReference>
<comment type="subcellular location">
    <subcellularLocation>
        <location evidence="1">Nucleus</location>
    </subcellularLocation>
</comment>
<comment type="caution">
    <text evidence="4">The sequence shown here is derived from an EMBL/GenBank/DDBJ whole genome shotgun (WGS) entry which is preliminary data.</text>
</comment>
<feature type="region of interest" description="Disordered" evidence="2">
    <location>
        <begin position="1"/>
        <end position="27"/>
    </location>
</feature>
<organism evidence="4 5">
    <name type="scientific">Rhizophagus irregularis</name>
    <dbReference type="NCBI Taxonomy" id="588596"/>
    <lineage>
        <taxon>Eukaryota</taxon>
        <taxon>Fungi</taxon>
        <taxon>Fungi incertae sedis</taxon>
        <taxon>Mucoromycota</taxon>
        <taxon>Glomeromycotina</taxon>
        <taxon>Glomeromycetes</taxon>
        <taxon>Glomerales</taxon>
        <taxon>Glomeraceae</taxon>
        <taxon>Rhizophagus</taxon>
    </lineage>
</organism>
<sequence length="311" mass="36451">MSKRRRTEEDEEKLNSEETSNGLVQHQSSRIPLLPKELEPSIFGIQPNNDFVRVVSDFLYNHVRKGDVEIEAKLGVLLDKVNRERIKLPVFCETVINPHEDKWMIFESNMTLEQHKSFNELLNNRFIETKSPSHKGQPVEYKHTYEIDSFYDTKEGRIRVTRDRKTGEIVEGGIVQKIRVADLNIYSPNTKLDYRISVNREIPKKMPEGQHNFERNKDRLSYTHQIVKIDLTQVKVSGGGSQDLTHELEVEFINPRILLEEKLKIERNQENKYIEILLVMSCKWLNGNWKCTIVKMVKNMTKLILTVNGEF</sequence>
<comment type="catalytic activity">
    <reaction evidence="1">
        <text>a 5'-end triphospho-ribonucleoside in mRNA + H2O = a 5'-end diphospho-ribonucleoside in mRNA + phosphate + H(+)</text>
        <dbReference type="Rhea" id="RHEA:67004"/>
        <dbReference type="Rhea" id="RHEA-COMP:17164"/>
        <dbReference type="Rhea" id="RHEA-COMP:17165"/>
        <dbReference type="ChEBI" id="CHEBI:15377"/>
        <dbReference type="ChEBI" id="CHEBI:15378"/>
        <dbReference type="ChEBI" id="CHEBI:43474"/>
        <dbReference type="ChEBI" id="CHEBI:167616"/>
        <dbReference type="ChEBI" id="CHEBI:167618"/>
        <dbReference type="EC" id="3.6.1.74"/>
    </reaction>
</comment>
<comment type="subunit">
    <text evidence="1">Heterodimer. The mRNA-capping enzyme is composed of two separate chains alpha and beta, respectively a mRNA guanylyltransferase and an mRNA 5'-triphosphate monophosphatase.</text>
</comment>
<dbReference type="Pfam" id="PF02940">
    <property type="entry name" value="mRNA_triPase"/>
    <property type="match status" value="1"/>
</dbReference>